<keyword evidence="2" id="KW-0732">Signal</keyword>
<comment type="caution">
    <text evidence="3">The sequence shown here is derived from an EMBL/GenBank/DDBJ whole genome shotgun (WGS) entry which is preliminary data.</text>
</comment>
<dbReference type="Proteomes" id="UP001499959">
    <property type="component" value="Unassembled WGS sequence"/>
</dbReference>
<feature type="compositionally biased region" description="Low complexity" evidence="1">
    <location>
        <begin position="30"/>
        <end position="44"/>
    </location>
</feature>
<evidence type="ECO:0000313" key="3">
    <source>
        <dbReference type="EMBL" id="GAA4788571.1"/>
    </source>
</evidence>
<evidence type="ECO:0000256" key="1">
    <source>
        <dbReference type="SAM" id="MobiDB-lite"/>
    </source>
</evidence>
<proteinExistence type="predicted"/>
<feature type="chain" id="PRO_5046102295" description="Carboxypeptidase regulatory-like domain-containing protein" evidence="2">
    <location>
        <begin position="24"/>
        <end position="163"/>
    </location>
</feature>
<dbReference type="PROSITE" id="PS51257">
    <property type="entry name" value="PROKAR_LIPOPROTEIN"/>
    <property type="match status" value="1"/>
</dbReference>
<name>A0ABP9AZW3_9GAMM</name>
<evidence type="ECO:0000313" key="4">
    <source>
        <dbReference type="Proteomes" id="UP001499959"/>
    </source>
</evidence>
<evidence type="ECO:0008006" key="5">
    <source>
        <dbReference type="Google" id="ProtNLM"/>
    </source>
</evidence>
<accession>A0ABP9AZW3</accession>
<protein>
    <recommendedName>
        <fullName evidence="5">Carboxypeptidase regulatory-like domain-containing protein</fullName>
    </recommendedName>
</protein>
<evidence type="ECO:0000256" key="2">
    <source>
        <dbReference type="SAM" id="SignalP"/>
    </source>
</evidence>
<reference evidence="4" key="1">
    <citation type="journal article" date="2019" name="Int. J. Syst. Evol. Microbiol.">
        <title>The Global Catalogue of Microorganisms (GCM) 10K type strain sequencing project: providing services to taxonomists for standard genome sequencing and annotation.</title>
        <authorList>
            <consortium name="The Broad Institute Genomics Platform"/>
            <consortium name="The Broad Institute Genome Sequencing Center for Infectious Disease"/>
            <person name="Wu L."/>
            <person name="Ma J."/>
        </authorList>
    </citation>
    <scope>NUCLEOTIDE SEQUENCE [LARGE SCALE GENOMIC DNA]</scope>
    <source>
        <strain evidence="4">JCM 18204</strain>
    </source>
</reference>
<feature type="region of interest" description="Disordered" evidence="1">
    <location>
        <begin position="25"/>
        <end position="46"/>
    </location>
</feature>
<gene>
    <name evidence="3" type="ORF">GCM10023307_12060</name>
</gene>
<organism evidence="3 4">
    <name type="scientific">Lysobacter hankyongensis</name>
    <dbReference type="NCBI Taxonomy" id="1176535"/>
    <lineage>
        <taxon>Bacteria</taxon>
        <taxon>Pseudomonadati</taxon>
        <taxon>Pseudomonadota</taxon>
        <taxon>Gammaproteobacteria</taxon>
        <taxon>Lysobacterales</taxon>
        <taxon>Lysobacteraceae</taxon>
        <taxon>Lysobacter</taxon>
    </lineage>
</organism>
<dbReference type="RefSeq" id="WP_345302412.1">
    <property type="nucleotide sequence ID" value="NZ_BAABJE010000005.1"/>
</dbReference>
<feature type="signal peptide" evidence="2">
    <location>
        <begin position="1"/>
        <end position="23"/>
    </location>
</feature>
<keyword evidence="4" id="KW-1185">Reference proteome</keyword>
<dbReference type="EMBL" id="BAABJE010000005">
    <property type="protein sequence ID" value="GAA4788571.1"/>
    <property type="molecule type" value="Genomic_DNA"/>
</dbReference>
<sequence>MPTLRNAAIAVALVAGLSGSGCAQSGSRVDAPATSNATTDSATTGSIAGHIQHPAHAIPPMRICAIGSGAPAEATRICVRTQRGQGRYRIDGLPADDYVVIAETSDGTALYRVGGHMQQVQCIRAPCPEMPKSVTVTPGATVDGIDLNGFYDRRDDFPALPPA</sequence>